<evidence type="ECO:0000313" key="1">
    <source>
        <dbReference type="EMBL" id="KAJ9086226.1"/>
    </source>
</evidence>
<gene>
    <name evidence="1" type="ORF">DSO57_1006428</name>
</gene>
<sequence length="1143" mass="128464">MSFDTVNRERLFKNPGKHFQYPELQKLTLPHIQSFNNIFECDRKGDTTGLLDLSVKNIPKRVVFDHSGKDNNGLGEKVAFWLEDPVVHKPTLSSREQYSIDRNVYPNEFRERKATYAGNFTVKVCWSINDGPVEFVEKNLGALPIMVRSKLCNLYGMGPRELIRHHEESEEMGGYFVINGNEKIIRLLIAPRRNYVSAISRPSFTKRGPMYSNLGATIRCVRDDETSQTITVHYLNDGNCIFKFYYKKQEYLISAMIIFKALLEVCDKDIFDALVRGDIENTFMLDRVEILLRSFKPLSLDSRHQCLEHLGSLFKIVLGCPENYTDRQIGEYFLDSIVFVHLNDNKAKFELLAFMVRKLYALAAGEIAPDNPDSPQFHEVLLGGHLYCNIIKERLDGILEGLKIQLTRNLRISKGRLGALGTDFIKKALDKAPCDIGQRLYYFLATGNLISASGLDQMQVSGYTITAEKLNFLRYISHFQCIHRGAFFAELKTTSVRKLLPEAWGFLCPVHTPDGSPCGLLNHLAHKCHVVTRYPDVSNLPKMLYSLGVSPISGFNSGDKDSVTVQLDGKILGFCSAEGASRIAKGLRKLKIDGHPNVPLDLEIGHVPVSNGGLFPGLYLFSSPSRMTRPVKYLQNDKEDIVGPFEQVYMEIACLKEDIVPGITTHIEYTPTNILSVVANLTPFSDFNQSPRNMYQCQMGKQTMGTPSQALRYRTDNKLYRLQTGQTPIVRPHLHNTYGMDGFPNGTNAVVAVISYTGYDMEDAMILNKSGHERGFGYGTVYKTEVIDLDMRGKGSQTKHFGFGPTYRPRPEVLDYLDGDGFPFVGTKLSSGYPMYATYDSVSDRTRIIRYKSSEEGIVDDVIVNGGDIGQSECTKLIIRLRVPRPPVIGDKFSSRHGQKGVCSQKWPAIDMPFSESGITPDIIINPHAFPSRMTIGMFIESLAGKAGALHGVAQDSTPFTFSEDYSAAAHFGEQLRKAGYNYHGNEPMYSGITGEEFKVDIYIGVVYYQRLRHMVSDKYQVRTTGPVHTLTQQPIKGRKRAGGIRFGEMERDSLLAHGVSFLLQDRLMNCSDYSQIYVCRLCGSFLSTLSVSNSTAHGQRRMHCRSCNSDAGIDLIAVPYVFRYLTTELMAMNIKLKLTVSE</sequence>
<evidence type="ECO:0000313" key="2">
    <source>
        <dbReference type="Proteomes" id="UP001165960"/>
    </source>
</evidence>
<proteinExistence type="predicted"/>
<accession>A0ACC2UHK8</accession>
<keyword evidence="2" id="KW-1185">Reference proteome</keyword>
<reference evidence="1" key="1">
    <citation type="submission" date="2022-04" db="EMBL/GenBank/DDBJ databases">
        <title>Genome of the entomopathogenic fungus Entomophthora muscae.</title>
        <authorList>
            <person name="Elya C."/>
            <person name="Lovett B.R."/>
            <person name="Lee E."/>
            <person name="Macias A.M."/>
            <person name="Hajek A.E."/>
            <person name="De Bivort B.L."/>
            <person name="Kasson M.T."/>
            <person name="De Fine Licht H.H."/>
            <person name="Stajich J.E."/>
        </authorList>
    </citation>
    <scope>NUCLEOTIDE SEQUENCE</scope>
    <source>
        <strain evidence="1">Berkeley</strain>
    </source>
</reference>
<protein>
    <submittedName>
        <fullName evidence="1">Uncharacterized protein</fullName>
    </submittedName>
</protein>
<dbReference type="EMBL" id="QTSX02000728">
    <property type="protein sequence ID" value="KAJ9086226.1"/>
    <property type="molecule type" value="Genomic_DNA"/>
</dbReference>
<name>A0ACC2UHK8_9FUNG</name>
<comment type="caution">
    <text evidence="1">The sequence shown here is derived from an EMBL/GenBank/DDBJ whole genome shotgun (WGS) entry which is preliminary data.</text>
</comment>
<organism evidence="1 2">
    <name type="scientific">Entomophthora muscae</name>
    <dbReference type="NCBI Taxonomy" id="34485"/>
    <lineage>
        <taxon>Eukaryota</taxon>
        <taxon>Fungi</taxon>
        <taxon>Fungi incertae sedis</taxon>
        <taxon>Zoopagomycota</taxon>
        <taxon>Entomophthoromycotina</taxon>
        <taxon>Entomophthoromycetes</taxon>
        <taxon>Entomophthorales</taxon>
        <taxon>Entomophthoraceae</taxon>
        <taxon>Entomophthora</taxon>
    </lineage>
</organism>
<dbReference type="Proteomes" id="UP001165960">
    <property type="component" value="Unassembled WGS sequence"/>
</dbReference>